<feature type="domain" description="ABC transmembrane type-2" evidence="9">
    <location>
        <begin position="96"/>
        <end position="335"/>
    </location>
</feature>
<dbReference type="Pfam" id="PF12698">
    <property type="entry name" value="ABC2_membrane_3"/>
    <property type="match status" value="1"/>
</dbReference>
<evidence type="ECO:0000259" key="9">
    <source>
        <dbReference type="PROSITE" id="PS51012"/>
    </source>
</evidence>
<accession>A0ABV6KAP7</accession>
<keyword evidence="4" id="KW-1003">Cell membrane</keyword>
<keyword evidence="3" id="KW-0813">Transport</keyword>
<dbReference type="RefSeq" id="WP_335960268.1">
    <property type="nucleotide sequence ID" value="NZ_JAXBLX010000009.1"/>
</dbReference>
<dbReference type="PROSITE" id="PS51012">
    <property type="entry name" value="ABC_TM2"/>
    <property type="match status" value="1"/>
</dbReference>
<dbReference type="PANTHER" id="PTHR30294">
    <property type="entry name" value="MEMBRANE COMPONENT OF ABC TRANSPORTER YHHJ-RELATED"/>
    <property type="match status" value="1"/>
</dbReference>
<organism evidence="10 11">
    <name type="scientific">Halalkalibacter kiskunsagensis</name>
    <dbReference type="NCBI Taxonomy" id="1548599"/>
    <lineage>
        <taxon>Bacteria</taxon>
        <taxon>Bacillati</taxon>
        <taxon>Bacillota</taxon>
        <taxon>Bacilli</taxon>
        <taxon>Bacillales</taxon>
        <taxon>Bacillaceae</taxon>
        <taxon>Halalkalibacter</taxon>
    </lineage>
</organism>
<keyword evidence="6 8" id="KW-1133">Transmembrane helix</keyword>
<name>A0ABV6KAP7_9BACI</name>
<feature type="transmembrane region" description="Helical" evidence="8">
    <location>
        <begin position="218"/>
        <end position="240"/>
    </location>
</feature>
<evidence type="ECO:0000256" key="4">
    <source>
        <dbReference type="ARBA" id="ARBA00022475"/>
    </source>
</evidence>
<keyword evidence="7 8" id="KW-0472">Membrane</keyword>
<evidence type="ECO:0000256" key="2">
    <source>
        <dbReference type="ARBA" id="ARBA00007783"/>
    </source>
</evidence>
<keyword evidence="5 8" id="KW-0812">Transmembrane</keyword>
<feature type="transmembrane region" description="Helical" evidence="8">
    <location>
        <begin position="252"/>
        <end position="272"/>
    </location>
</feature>
<dbReference type="Proteomes" id="UP001589838">
    <property type="component" value="Unassembled WGS sequence"/>
</dbReference>
<feature type="transmembrane region" description="Helical" evidence="8">
    <location>
        <begin position="310"/>
        <end position="332"/>
    </location>
</feature>
<feature type="transmembrane region" description="Helical" evidence="8">
    <location>
        <begin position="21"/>
        <end position="39"/>
    </location>
</feature>
<dbReference type="InterPro" id="IPR013525">
    <property type="entry name" value="ABC2_TM"/>
</dbReference>
<keyword evidence="11" id="KW-1185">Reference proteome</keyword>
<protein>
    <submittedName>
        <fullName evidence="10">ABC transporter permease</fullName>
    </submittedName>
</protein>
<proteinExistence type="inferred from homology"/>
<comment type="caution">
    <text evidence="10">The sequence shown here is derived from an EMBL/GenBank/DDBJ whole genome shotgun (WGS) entry which is preliminary data.</text>
</comment>
<dbReference type="InterPro" id="IPR051449">
    <property type="entry name" value="ABC-2_transporter_component"/>
</dbReference>
<evidence type="ECO:0000256" key="1">
    <source>
        <dbReference type="ARBA" id="ARBA00004651"/>
    </source>
</evidence>
<gene>
    <name evidence="10" type="ORF">ACFFHM_07600</name>
</gene>
<dbReference type="InterPro" id="IPR047817">
    <property type="entry name" value="ABC2_TM_bact-type"/>
</dbReference>
<evidence type="ECO:0000256" key="7">
    <source>
        <dbReference type="ARBA" id="ARBA00023136"/>
    </source>
</evidence>
<dbReference type="EMBL" id="JBHLUX010000020">
    <property type="protein sequence ID" value="MFC0470388.1"/>
    <property type="molecule type" value="Genomic_DNA"/>
</dbReference>
<evidence type="ECO:0000256" key="5">
    <source>
        <dbReference type="ARBA" id="ARBA00022692"/>
    </source>
</evidence>
<feature type="transmembrane region" description="Helical" evidence="8">
    <location>
        <begin position="188"/>
        <end position="212"/>
    </location>
</feature>
<evidence type="ECO:0000256" key="8">
    <source>
        <dbReference type="SAM" id="Phobius"/>
    </source>
</evidence>
<evidence type="ECO:0000313" key="11">
    <source>
        <dbReference type="Proteomes" id="UP001589838"/>
    </source>
</evidence>
<feature type="transmembrane region" description="Helical" evidence="8">
    <location>
        <begin position="148"/>
        <end position="167"/>
    </location>
</feature>
<reference evidence="10 11" key="1">
    <citation type="submission" date="2024-09" db="EMBL/GenBank/DDBJ databases">
        <authorList>
            <person name="Sun Q."/>
            <person name="Mori K."/>
        </authorList>
    </citation>
    <scope>NUCLEOTIDE SEQUENCE [LARGE SCALE GENOMIC DNA]</scope>
    <source>
        <strain evidence="10 11">NCAIM B.02610</strain>
    </source>
</reference>
<evidence type="ECO:0000256" key="6">
    <source>
        <dbReference type="ARBA" id="ARBA00022989"/>
    </source>
</evidence>
<sequence length="338" mass="38127">MRIKALVIRIIRQFLRDKRTLGMMVIAPIFILTLISLVFSSDQYEPVIGVIDVNDEVVMNFEEQNAVIMQYKKEEELIEALRNKEIDGYMQLGISPQITLEGSDPTVNQAVLKTVQMVLGGQVGGAKPVVTYYYGAEEMGIFDNTGPFLIGFFVFFFVFLIAGVSFLRERTSGTLEKLLSTPLRRWEIVVGYVIGFGLFTTVQSAIIVWFSIHVLDMMMFGSIGLVMLVTLVLSITALTLGTLLSTFARNEFQMIQFIPIVIVPQVFFSGLFNMDVMSPWLRSIGMVMPLTYGGEAMRDIMIRGKGIDEIAMNLLILLAFSMLFMFLNNFALKKHRNL</sequence>
<comment type="similarity">
    <text evidence="2">Belongs to the ABC-2 integral membrane protein family.</text>
</comment>
<evidence type="ECO:0000313" key="10">
    <source>
        <dbReference type="EMBL" id="MFC0470388.1"/>
    </source>
</evidence>
<evidence type="ECO:0000256" key="3">
    <source>
        <dbReference type="ARBA" id="ARBA00022448"/>
    </source>
</evidence>
<comment type="subcellular location">
    <subcellularLocation>
        <location evidence="1">Cell membrane</location>
        <topology evidence="1">Multi-pass membrane protein</topology>
    </subcellularLocation>
</comment>
<dbReference type="PANTHER" id="PTHR30294:SF38">
    <property type="entry name" value="TRANSPORT PERMEASE PROTEIN"/>
    <property type="match status" value="1"/>
</dbReference>